<dbReference type="PANTHER" id="PTHR33487">
    <property type="entry name" value="CILIA- AND FLAGELLA-ASSOCIATED PROTEIN 54"/>
    <property type="match status" value="1"/>
</dbReference>
<name>A0A9X9M9Q3_GULGU</name>
<keyword evidence="2" id="KW-1185">Reference proteome</keyword>
<dbReference type="EMBL" id="CYRY02044963">
    <property type="protein sequence ID" value="VCX40185.1"/>
    <property type="molecule type" value="Genomic_DNA"/>
</dbReference>
<evidence type="ECO:0000313" key="1">
    <source>
        <dbReference type="EMBL" id="VCX40185.1"/>
    </source>
</evidence>
<dbReference type="GO" id="GO:0060271">
    <property type="term" value="P:cilium assembly"/>
    <property type="evidence" value="ECO:0007669"/>
    <property type="project" value="TreeGrafter"/>
</dbReference>
<dbReference type="Proteomes" id="UP000269945">
    <property type="component" value="Unassembled WGS sequence"/>
</dbReference>
<accession>A0A9X9M9Q3</accession>
<proteinExistence type="predicted"/>
<feature type="non-terminal residue" evidence="1">
    <location>
        <position position="99"/>
    </location>
</feature>
<dbReference type="AlphaFoldDB" id="A0A9X9M9Q3"/>
<sequence length="99" mass="10896">LILLSEAEDRLNLLVSEVAPPGHKNLSQCSAGELEIMVEARLQLAAIALQRHRAAYSAAIVFSTLRLLQDSKLFKKKGVQDDTENSLSPRASVCMNLMF</sequence>
<protein>
    <submittedName>
        <fullName evidence="1">Uncharacterized protein</fullName>
    </submittedName>
</protein>
<dbReference type="PANTHER" id="PTHR33487:SF1">
    <property type="entry name" value="CILIA- AND FLAGELLA-ASSOCIATED PROTEIN 54"/>
    <property type="match status" value="1"/>
</dbReference>
<gene>
    <name evidence="1" type="ORF">BN2614_LOCUS6</name>
</gene>
<comment type="caution">
    <text evidence="1">The sequence shown here is derived from an EMBL/GenBank/DDBJ whole genome shotgun (WGS) entry which is preliminary data.</text>
</comment>
<reference evidence="1 2" key="1">
    <citation type="submission" date="2018-10" db="EMBL/GenBank/DDBJ databases">
        <authorList>
            <person name="Ekblom R."/>
            <person name="Jareborg N."/>
        </authorList>
    </citation>
    <scope>NUCLEOTIDE SEQUENCE [LARGE SCALE GENOMIC DNA]</scope>
    <source>
        <tissue evidence="1">Muscle</tissue>
    </source>
</reference>
<feature type="non-terminal residue" evidence="1">
    <location>
        <position position="1"/>
    </location>
</feature>
<organism evidence="1 2">
    <name type="scientific">Gulo gulo</name>
    <name type="common">Wolverine</name>
    <name type="synonym">Gluton</name>
    <dbReference type="NCBI Taxonomy" id="48420"/>
    <lineage>
        <taxon>Eukaryota</taxon>
        <taxon>Metazoa</taxon>
        <taxon>Chordata</taxon>
        <taxon>Craniata</taxon>
        <taxon>Vertebrata</taxon>
        <taxon>Euteleostomi</taxon>
        <taxon>Mammalia</taxon>
        <taxon>Eutheria</taxon>
        <taxon>Laurasiatheria</taxon>
        <taxon>Carnivora</taxon>
        <taxon>Caniformia</taxon>
        <taxon>Musteloidea</taxon>
        <taxon>Mustelidae</taxon>
        <taxon>Guloninae</taxon>
        <taxon>Gulo</taxon>
    </lineage>
</organism>
<evidence type="ECO:0000313" key="2">
    <source>
        <dbReference type="Proteomes" id="UP000269945"/>
    </source>
</evidence>